<evidence type="ECO:0000256" key="5">
    <source>
        <dbReference type="ARBA" id="ARBA00022729"/>
    </source>
</evidence>
<accession>Q4FKV8</accession>
<evidence type="ECO:0000256" key="7">
    <source>
        <dbReference type="ARBA" id="ARBA00023180"/>
    </source>
</evidence>
<evidence type="ECO:0000313" key="12">
    <source>
        <dbReference type="EMBL" id="CAJ16160.1"/>
    </source>
</evidence>
<evidence type="ECO:0000256" key="9">
    <source>
        <dbReference type="SAM" id="MobiDB-lite"/>
    </source>
</evidence>
<keyword evidence="7" id="KW-0325">Glycoprotein</keyword>
<comment type="function">
    <text evidence="1">VSG forms a coat on the surface of the parasite. The trypanosome evades the immune response of the host by expressing a series of antigenically distinct VSGs from an estimated 1000 VSG genes.</text>
</comment>
<reference evidence="12" key="1">
    <citation type="submission" date="2005-06" db="EMBL/GenBank/DDBJ databases">
        <authorList>
            <person name="Lennard N."/>
            <person name="Barron A."/>
            <person name="Clark L."/>
            <person name="Corton C."/>
            <person name="Harris B."/>
            <person name="Line A."/>
            <person name="Berriman M."/>
            <person name="Hertz-Fowler C."/>
            <person name="Renauld H."/>
            <person name="Bohme U."/>
            <person name="Arrowsmith C."/>
            <person name="Cronin C."/>
            <person name="Davies R."/>
            <person name="Doggett J."/>
            <person name="Fraser A."/>
            <person name="Johnson D."/>
            <person name="Larke N."/>
            <person name="Leech V."/>
            <person name="Lord A."/>
            <person name="MacLeod A."/>
            <person name="Norbertczak H."/>
            <person name="Ormand D."/>
            <person name="Quail M."/>
            <person name="Rabbinowitsch E."/>
            <person name="Rajandream M."/>
            <person name="Reitter C."/>
            <person name="Sharp S."/>
            <person name="Woodward J."/>
            <person name="Hall N."/>
            <person name="Melville S.and.Barrell.B."/>
        </authorList>
    </citation>
    <scope>NUCLEOTIDE SEQUENCE</scope>
    <source>
        <strain evidence="12">927/4 GUTat10.1</strain>
    </source>
</reference>
<dbReference type="Pfam" id="PF13206">
    <property type="entry name" value="VSG_B"/>
    <property type="match status" value="1"/>
</dbReference>
<evidence type="ECO:0000256" key="4">
    <source>
        <dbReference type="ARBA" id="ARBA00022622"/>
    </source>
</evidence>
<dbReference type="VEuPathDB" id="TriTrypDB:Tb09.v4.0011"/>
<feature type="compositionally biased region" description="Acidic residues" evidence="9">
    <location>
        <begin position="429"/>
        <end position="443"/>
    </location>
</feature>
<feature type="domain" description="Trypanosome variant surface glycoprotein B-type N-terminal" evidence="11">
    <location>
        <begin position="10"/>
        <end position="356"/>
    </location>
</feature>
<evidence type="ECO:0000259" key="11">
    <source>
        <dbReference type="Pfam" id="PF13206"/>
    </source>
</evidence>
<evidence type="ECO:0000256" key="1">
    <source>
        <dbReference type="ARBA" id="ARBA00002523"/>
    </source>
</evidence>
<keyword evidence="6" id="KW-0472">Membrane</keyword>
<feature type="region of interest" description="Disordered" evidence="9">
    <location>
        <begin position="366"/>
        <end position="460"/>
    </location>
</feature>
<sequence length="473" mass="52524">MYWVVFLVAVLHSGHQALGKEEIVNEQEFHALCRMINWAEKGLKHITLARQVTEEAQKIGLIYLEAAVEDEVTVLIELQEKACMSNEKRSHEKNCGLYKTFWQDAQKASKRTARSSVRQGVKNSLETHTMEDIKERAMEAADIYHEIEAKSPSEKLQKTEGQLNQALYGVSHSAEEIRAGGDRGRVCGQSLHSAIVVGGQSLAMDFLCLCAMHRSWSSGKSVCCTDCTTGDNREEWNPESNGAQRWDFLKQKCADDNSNQHDKEERLRGAEDYFVSAVTKTRPGGSSILHRLGEKKNNQVKGCNGDKNRGQGICVQYGSDNGAALPWMKALDGVEKTISDLARGRQEMLAKLERIKELSQEIEKLIKGDTGRGRQRGRQKRSVNPENSVPENPTAPSDSTQSTTHTDEKKRSVRKPISTGNGASKSYGSEEDDSYEYECEEENSACSDSPAKPTVKNSKSAINCPLGLILLLV</sequence>
<keyword evidence="4" id="KW-0336">GPI-anchor</keyword>
<dbReference type="EMBL" id="CT009751">
    <property type="protein sequence ID" value="CAJ16160.1"/>
    <property type="molecule type" value="Genomic_DNA"/>
</dbReference>
<dbReference type="GO" id="GO:0098552">
    <property type="term" value="C:side of membrane"/>
    <property type="evidence" value="ECO:0007669"/>
    <property type="project" value="UniProtKB-KW"/>
</dbReference>
<evidence type="ECO:0000256" key="6">
    <source>
        <dbReference type="ARBA" id="ARBA00023136"/>
    </source>
</evidence>
<dbReference type="AlphaFoldDB" id="Q4FKV8"/>
<comment type="subcellular location">
    <subcellularLocation>
        <location evidence="2">Cell membrane</location>
        <topology evidence="2">Lipid-anchor</topology>
        <topology evidence="2">GPI-anchor</topology>
    </subcellularLocation>
</comment>
<feature type="compositionally biased region" description="Polar residues" evidence="9">
    <location>
        <begin position="418"/>
        <end position="427"/>
    </location>
</feature>
<keyword evidence="8" id="KW-0449">Lipoprotein</keyword>
<name>Q4FKV8_TRYB2</name>
<feature type="signal peptide" evidence="10">
    <location>
        <begin position="1"/>
        <end position="19"/>
    </location>
</feature>
<dbReference type="InterPro" id="IPR025932">
    <property type="entry name" value="Trypano_VSG_B_N_dom"/>
</dbReference>
<dbReference type="VEuPathDB" id="TriTrypDB:Tb11.v5.0747"/>
<gene>
    <name evidence="12" type="ORF">Tb09.v4.0011</name>
</gene>
<dbReference type="GO" id="GO:0005886">
    <property type="term" value="C:plasma membrane"/>
    <property type="evidence" value="ECO:0007669"/>
    <property type="project" value="UniProtKB-SubCell"/>
</dbReference>
<keyword evidence="3" id="KW-1003">Cell membrane</keyword>
<evidence type="ECO:0000256" key="10">
    <source>
        <dbReference type="SAM" id="SignalP"/>
    </source>
</evidence>
<evidence type="ECO:0000256" key="2">
    <source>
        <dbReference type="ARBA" id="ARBA00004609"/>
    </source>
</evidence>
<feature type="compositionally biased region" description="Polar residues" evidence="9">
    <location>
        <begin position="382"/>
        <end position="404"/>
    </location>
</feature>
<proteinExistence type="predicted"/>
<organism evidence="12">
    <name type="scientific">Trypanosoma brucei brucei (strain 927/4 GUTat10.1)</name>
    <dbReference type="NCBI Taxonomy" id="185431"/>
    <lineage>
        <taxon>Eukaryota</taxon>
        <taxon>Discoba</taxon>
        <taxon>Euglenozoa</taxon>
        <taxon>Kinetoplastea</taxon>
        <taxon>Metakinetoplastina</taxon>
        <taxon>Trypanosomatida</taxon>
        <taxon>Trypanosomatidae</taxon>
        <taxon>Trypanosoma</taxon>
    </lineage>
</organism>
<evidence type="ECO:0000256" key="8">
    <source>
        <dbReference type="ARBA" id="ARBA00023288"/>
    </source>
</evidence>
<feature type="chain" id="PRO_5004238782" evidence="10">
    <location>
        <begin position="20"/>
        <end position="473"/>
    </location>
</feature>
<keyword evidence="5 10" id="KW-0732">Signal</keyword>
<evidence type="ECO:0000256" key="3">
    <source>
        <dbReference type="ARBA" id="ARBA00022475"/>
    </source>
</evidence>
<protein>
    <submittedName>
        <fullName evidence="12">Variant surface glycoprotein (VSG), putative</fullName>
    </submittedName>
</protein>